<accession>A0ABV9Q7W8</accession>
<keyword evidence="2" id="KW-1185">Reference proteome</keyword>
<evidence type="ECO:0000313" key="1">
    <source>
        <dbReference type="EMBL" id="MFC4768740.1"/>
    </source>
</evidence>
<dbReference type="RefSeq" id="WP_380026685.1">
    <property type="nucleotide sequence ID" value="NZ_JBHSHC010000112.1"/>
</dbReference>
<gene>
    <name evidence="1" type="ORF">ACFO8Q_15450</name>
</gene>
<organism evidence="1 2">
    <name type="scientific">Effusibacillus consociatus</name>
    <dbReference type="NCBI Taxonomy" id="1117041"/>
    <lineage>
        <taxon>Bacteria</taxon>
        <taxon>Bacillati</taxon>
        <taxon>Bacillota</taxon>
        <taxon>Bacilli</taxon>
        <taxon>Bacillales</taxon>
        <taxon>Alicyclobacillaceae</taxon>
        <taxon>Effusibacillus</taxon>
    </lineage>
</organism>
<sequence length="135" mass="14944">MADLTAIETNIVSTLQTVTGLKKTFGNEPKTITQLPAATLFLDGFEQEDNATRRKEVTWKWIVRLYVPLQDAEKAQTDIKTLLVSTLTAFRNNPTLGGTVLFQNVATGEIFAVTNQNNPLMMAEVSLHATVKEAY</sequence>
<protein>
    <recommendedName>
        <fullName evidence="3">DUF3168 domain-containing protein</fullName>
    </recommendedName>
</protein>
<comment type="caution">
    <text evidence="1">The sequence shown here is derived from an EMBL/GenBank/DDBJ whole genome shotgun (WGS) entry which is preliminary data.</text>
</comment>
<proteinExistence type="predicted"/>
<dbReference type="Proteomes" id="UP001596002">
    <property type="component" value="Unassembled WGS sequence"/>
</dbReference>
<evidence type="ECO:0008006" key="3">
    <source>
        <dbReference type="Google" id="ProtNLM"/>
    </source>
</evidence>
<evidence type="ECO:0000313" key="2">
    <source>
        <dbReference type="Proteomes" id="UP001596002"/>
    </source>
</evidence>
<dbReference type="EMBL" id="JBHSHC010000112">
    <property type="protein sequence ID" value="MFC4768740.1"/>
    <property type="molecule type" value="Genomic_DNA"/>
</dbReference>
<reference evidence="2" key="1">
    <citation type="journal article" date="2019" name="Int. J. Syst. Evol. Microbiol.">
        <title>The Global Catalogue of Microorganisms (GCM) 10K type strain sequencing project: providing services to taxonomists for standard genome sequencing and annotation.</title>
        <authorList>
            <consortium name="The Broad Institute Genomics Platform"/>
            <consortium name="The Broad Institute Genome Sequencing Center for Infectious Disease"/>
            <person name="Wu L."/>
            <person name="Ma J."/>
        </authorList>
    </citation>
    <scope>NUCLEOTIDE SEQUENCE [LARGE SCALE GENOMIC DNA]</scope>
    <source>
        <strain evidence="2">WYCCWR 12678</strain>
    </source>
</reference>
<name>A0ABV9Q7W8_9BACL</name>